<dbReference type="AlphaFoldDB" id="A0A9D3P726"/>
<name>A0A9D3P726_9TELE</name>
<dbReference type="OrthoDB" id="10044919at2759"/>
<evidence type="ECO:0000313" key="3">
    <source>
        <dbReference type="Proteomes" id="UP000824219"/>
    </source>
</evidence>
<keyword evidence="1" id="KW-0812">Transmembrane</keyword>
<reference evidence="2 3" key="1">
    <citation type="submission" date="2021-06" db="EMBL/GenBank/DDBJ databases">
        <title>Chromosome-level genome assembly of the red-tail catfish (Hemibagrus wyckioides).</title>
        <authorList>
            <person name="Shao F."/>
        </authorList>
    </citation>
    <scope>NUCLEOTIDE SEQUENCE [LARGE SCALE GENOMIC DNA]</scope>
    <source>
        <strain evidence="2">EC202008001</strain>
        <tissue evidence="2">Blood</tissue>
    </source>
</reference>
<gene>
    <name evidence="2" type="ORF">KOW79_001832</name>
</gene>
<dbReference type="Proteomes" id="UP000824219">
    <property type="component" value="Linkage Group LG02"/>
</dbReference>
<evidence type="ECO:0000256" key="1">
    <source>
        <dbReference type="SAM" id="Phobius"/>
    </source>
</evidence>
<proteinExistence type="predicted"/>
<comment type="caution">
    <text evidence="2">The sequence shown here is derived from an EMBL/GenBank/DDBJ whole genome shotgun (WGS) entry which is preliminary data.</text>
</comment>
<organism evidence="2 3">
    <name type="scientific">Hemibagrus wyckioides</name>
    <dbReference type="NCBI Taxonomy" id="337641"/>
    <lineage>
        <taxon>Eukaryota</taxon>
        <taxon>Metazoa</taxon>
        <taxon>Chordata</taxon>
        <taxon>Craniata</taxon>
        <taxon>Vertebrata</taxon>
        <taxon>Euteleostomi</taxon>
        <taxon>Actinopterygii</taxon>
        <taxon>Neopterygii</taxon>
        <taxon>Teleostei</taxon>
        <taxon>Ostariophysi</taxon>
        <taxon>Siluriformes</taxon>
        <taxon>Bagridae</taxon>
        <taxon>Hemibagrus</taxon>
    </lineage>
</organism>
<sequence length="103" mass="11740">MLRNGSQVNGSTAGEHALHRPPWVTTTLGCFLIFTILVDILGNLFCDFLRLQETSERRHIENFQGKSIIKDTFMSNQKSNTHSLHDGIQGFTMNLKRRDLIPI</sequence>
<accession>A0A9D3P726</accession>
<protein>
    <submittedName>
        <fullName evidence="2">Uncharacterized protein</fullName>
    </submittedName>
</protein>
<keyword evidence="3" id="KW-1185">Reference proteome</keyword>
<keyword evidence="1" id="KW-0472">Membrane</keyword>
<feature type="transmembrane region" description="Helical" evidence="1">
    <location>
        <begin position="23"/>
        <end position="49"/>
    </location>
</feature>
<evidence type="ECO:0000313" key="2">
    <source>
        <dbReference type="EMBL" id="KAG7335236.1"/>
    </source>
</evidence>
<keyword evidence="1" id="KW-1133">Transmembrane helix</keyword>
<dbReference type="EMBL" id="JAHKSW010000002">
    <property type="protein sequence ID" value="KAG7335236.1"/>
    <property type="molecule type" value="Genomic_DNA"/>
</dbReference>